<dbReference type="PROSITE" id="PS00022">
    <property type="entry name" value="EGF_1"/>
    <property type="match status" value="1"/>
</dbReference>
<keyword evidence="3" id="KW-0245">EGF-like domain</keyword>
<dbReference type="PANTHER" id="PTHR24251">
    <property type="entry name" value="OVOCHYMASE-RELATED"/>
    <property type="match status" value="1"/>
</dbReference>
<dbReference type="InterPro" id="IPR035914">
    <property type="entry name" value="Sperma_CUB_dom_sf"/>
</dbReference>
<evidence type="ECO:0000259" key="7">
    <source>
        <dbReference type="PROSITE" id="PS50026"/>
    </source>
</evidence>
<dbReference type="AlphaFoldDB" id="A0AAV2QC09"/>
<keyword evidence="2 3" id="KW-1015">Disulfide bond</keyword>
<evidence type="ECO:0000256" key="2">
    <source>
        <dbReference type="ARBA" id="ARBA00023157"/>
    </source>
</evidence>
<dbReference type="PROSITE" id="PS01186">
    <property type="entry name" value="EGF_2"/>
    <property type="match status" value="1"/>
</dbReference>
<proteinExistence type="predicted"/>
<dbReference type="InterPro" id="IPR002172">
    <property type="entry name" value="LDrepeatLR_classA_rpt"/>
</dbReference>
<dbReference type="InterPro" id="IPR036055">
    <property type="entry name" value="LDL_receptor-like_sf"/>
</dbReference>
<keyword evidence="1" id="KW-0677">Repeat</keyword>
<dbReference type="SUPFAM" id="SSF49854">
    <property type="entry name" value="Spermadhesin, CUB domain"/>
    <property type="match status" value="2"/>
</dbReference>
<feature type="domain" description="EGF-like" evidence="7">
    <location>
        <begin position="336"/>
        <end position="372"/>
    </location>
</feature>
<keyword evidence="5" id="KW-0812">Transmembrane</keyword>
<dbReference type="Pfam" id="PF00057">
    <property type="entry name" value="Ldl_recept_a"/>
    <property type="match status" value="1"/>
</dbReference>
<name>A0AAV2QC09_MEGNR</name>
<dbReference type="PROSITE" id="PS01180">
    <property type="entry name" value="CUB"/>
    <property type="match status" value="2"/>
</dbReference>
<feature type="non-terminal residue" evidence="8">
    <location>
        <position position="1"/>
    </location>
</feature>
<dbReference type="PROSITE" id="PS50068">
    <property type="entry name" value="LDLRA_2"/>
    <property type="match status" value="1"/>
</dbReference>
<dbReference type="SMART" id="SM00192">
    <property type="entry name" value="LDLa"/>
    <property type="match status" value="1"/>
</dbReference>
<dbReference type="Gene3D" id="2.10.25.10">
    <property type="entry name" value="Laminin"/>
    <property type="match status" value="1"/>
</dbReference>
<comment type="caution">
    <text evidence="8">The sequence shown here is derived from an EMBL/GenBank/DDBJ whole genome shotgun (WGS) entry which is preliminary data.</text>
</comment>
<feature type="disulfide bond" evidence="4">
    <location>
        <begin position="222"/>
        <end position="234"/>
    </location>
</feature>
<organism evidence="8 9">
    <name type="scientific">Meganyctiphanes norvegica</name>
    <name type="common">Northern krill</name>
    <name type="synonym">Thysanopoda norvegica</name>
    <dbReference type="NCBI Taxonomy" id="48144"/>
    <lineage>
        <taxon>Eukaryota</taxon>
        <taxon>Metazoa</taxon>
        <taxon>Ecdysozoa</taxon>
        <taxon>Arthropoda</taxon>
        <taxon>Crustacea</taxon>
        <taxon>Multicrustacea</taxon>
        <taxon>Malacostraca</taxon>
        <taxon>Eumalacostraca</taxon>
        <taxon>Eucarida</taxon>
        <taxon>Euphausiacea</taxon>
        <taxon>Euphausiidae</taxon>
        <taxon>Meganyctiphanes</taxon>
    </lineage>
</organism>
<feature type="domain" description="CUB" evidence="6">
    <location>
        <begin position="2"/>
        <end position="111"/>
    </location>
</feature>
<dbReference type="Proteomes" id="UP001497623">
    <property type="component" value="Unassembled WGS sequence"/>
</dbReference>
<feature type="transmembrane region" description="Helical" evidence="5">
    <location>
        <begin position="390"/>
        <end position="412"/>
    </location>
</feature>
<evidence type="ECO:0000259" key="6">
    <source>
        <dbReference type="PROSITE" id="PS01180"/>
    </source>
</evidence>
<dbReference type="SMART" id="SM00181">
    <property type="entry name" value="EGF"/>
    <property type="match status" value="2"/>
</dbReference>
<sequence length="480" mass="53019">TCLGNFTSMTGSLSSMGYPGMYPKNLQCEWSLRIYSYTRAKLHFKSFSTANENNSLEIRNGSSSWSPVLKKLYGINQTIADIISPANQLYLIFRTDDSEPQQGFLLFWSTVLGDNYTSTTGKVHSPGYPYAYPNEITSEWTITSLTGHKIRLEFFHFDTEHWNDYFEIRSGSNRDSPPIQRYYGRDMDISDFISPSSQLHLLFRTDHSHSFSGFEIKWSPVCDDDEFVCGDISCITENRICDNYVDCVDGSDESNCTVEEVTTISIATASSSPIVFSTTATTSLTTTTTPMAPATHQPLLSGCGIINCPQNSECHSLINGTWACACKYGYIGDHCQPTCQISGCSEHANCVHTFSKGFICQCKAGFVGELCDADVTPVNLKKWQVIGSAVVGQAVVIVVLLTIITATVCCYVNRKRKRSPMDSALNGTMRTLLPMDNLVSSELLNHAQSIDSISICRDSNGSGTITTLATENLEDELRNT</sequence>
<dbReference type="InterPro" id="IPR000742">
    <property type="entry name" value="EGF"/>
</dbReference>
<dbReference type="InterPro" id="IPR009030">
    <property type="entry name" value="Growth_fac_rcpt_cys_sf"/>
</dbReference>
<dbReference type="SUPFAM" id="SSF57424">
    <property type="entry name" value="LDL receptor-like module"/>
    <property type="match status" value="1"/>
</dbReference>
<feature type="disulfide bond" evidence="4">
    <location>
        <begin position="241"/>
        <end position="256"/>
    </location>
</feature>
<dbReference type="Gene3D" id="2.60.120.290">
    <property type="entry name" value="Spermadhesin, CUB domain"/>
    <property type="match status" value="2"/>
</dbReference>
<dbReference type="InterPro" id="IPR000859">
    <property type="entry name" value="CUB_dom"/>
</dbReference>
<keyword evidence="5" id="KW-1133">Transmembrane helix</keyword>
<dbReference type="PROSITE" id="PS50026">
    <property type="entry name" value="EGF_3"/>
    <property type="match status" value="1"/>
</dbReference>
<dbReference type="PROSITE" id="PS01209">
    <property type="entry name" value="LDLRA_1"/>
    <property type="match status" value="1"/>
</dbReference>
<dbReference type="InterPro" id="IPR023415">
    <property type="entry name" value="LDLR_class-A_CS"/>
</dbReference>
<dbReference type="CDD" id="cd00112">
    <property type="entry name" value="LDLa"/>
    <property type="match status" value="1"/>
</dbReference>
<keyword evidence="5" id="KW-0472">Membrane</keyword>
<dbReference type="EMBL" id="CAXKWB010005782">
    <property type="protein sequence ID" value="CAL4079808.1"/>
    <property type="molecule type" value="Genomic_DNA"/>
</dbReference>
<dbReference type="PANTHER" id="PTHR24251:SF37">
    <property type="entry name" value="CUB DOMAIN-CONTAINING PROTEIN"/>
    <property type="match status" value="1"/>
</dbReference>
<dbReference type="Gene3D" id="4.10.400.10">
    <property type="entry name" value="Low-density Lipoprotein Receptor"/>
    <property type="match status" value="1"/>
</dbReference>
<protein>
    <submittedName>
        <fullName evidence="8">Uncharacterized protein</fullName>
    </submittedName>
</protein>
<accession>A0AAV2QC09</accession>
<dbReference type="Pfam" id="PF00431">
    <property type="entry name" value="CUB"/>
    <property type="match status" value="2"/>
</dbReference>
<evidence type="ECO:0000313" key="9">
    <source>
        <dbReference type="Proteomes" id="UP001497623"/>
    </source>
</evidence>
<evidence type="ECO:0000256" key="3">
    <source>
        <dbReference type="PROSITE-ProRule" id="PRU00076"/>
    </source>
</evidence>
<dbReference type="CDD" id="cd00041">
    <property type="entry name" value="CUB"/>
    <property type="match status" value="2"/>
</dbReference>
<dbReference type="SMART" id="SM00042">
    <property type="entry name" value="CUB"/>
    <property type="match status" value="2"/>
</dbReference>
<dbReference type="SUPFAM" id="SSF57184">
    <property type="entry name" value="Growth factor receptor domain"/>
    <property type="match status" value="1"/>
</dbReference>
<keyword evidence="9" id="KW-1185">Reference proteome</keyword>
<evidence type="ECO:0000256" key="4">
    <source>
        <dbReference type="PROSITE-ProRule" id="PRU00124"/>
    </source>
</evidence>
<evidence type="ECO:0000256" key="5">
    <source>
        <dbReference type="SAM" id="Phobius"/>
    </source>
</evidence>
<feature type="disulfide bond" evidence="3">
    <location>
        <begin position="362"/>
        <end position="371"/>
    </location>
</feature>
<comment type="caution">
    <text evidence="3">Lacks conserved residue(s) required for the propagation of feature annotation.</text>
</comment>
<feature type="disulfide bond" evidence="4">
    <location>
        <begin position="229"/>
        <end position="247"/>
    </location>
</feature>
<gene>
    <name evidence="8" type="ORF">MNOR_LOCUS11121</name>
</gene>
<feature type="domain" description="CUB" evidence="6">
    <location>
        <begin position="112"/>
        <end position="221"/>
    </location>
</feature>
<evidence type="ECO:0000256" key="1">
    <source>
        <dbReference type="ARBA" id="ARBA00022737"/>
    </source>
</evidence>
<evidence type="ECO:0000313" key="8">
    <source>
        <dbReference type="EMBL" id="CAL4079808.1"/>
    </source>
</evidence>
<reference evidence="8 9" key="1">
    <citation type="submission" date="2024-05" db="EMBL/GenBank/DDBJ databases">
        <authorList>
            <person name="Wallberg A."/>
        </authorList>
    </citation>
    <scope>NUCLEOTIDE SEQUENCE [LARGE SCALE GENOMIC DNA]</scope>
</reference>